<evidence type="ECO:0000313" key="3">
    <source>
        <dbReference type="Proteomes" id="UP001519295"/>
    </source>
</evidence>
<feature type="region of interest" description="Disordered" evidence="1">
    <location>
        <begin position="51"/>
        <end position="91"/>
    </location>
</feature>
<dbReference type="NCBIfam" id="NF041205">
    <property type="entry name" value="VdcD"/>
    <property type="match status" value="1"/>
</dbReference>
<name>A0ABS4VX03_9PSEU</name>
<dbReference type="EMBL" id="JAGINU010000001">
    <property type="protein sequence ID" value="MBP2368451.1"/>
    <property type="molecule type" value="Genomic_DNA"/>
</dbReference>
<gene>
    <name evidence="2" type="ORF">JOF36_004147</name>
</gene>
<keyword evidence="3" id="KW-1185">Reference proteome</keyword>
<organism evidence="2 3">
    <name type="scientific">Pseudonocardia parietis</name>
    <dbReference type="NCBI Taxonomy" id="570936"/>
    <lineage>
        <taxon>Bacteria</taxon>
        <taxon>Bacillati</taxon>
        <taxon>Actinomycetota</taxon>
        <taxon>Actinomycetes</taxon>
        <taxon>Pseudonocardiales</taxon>
        <taxon>Pseudonocardiaceae</taxon>
        <taxon>Pseudonocardia</taxon>
    </lineage>
</organism>
<dbReference type="Proteomes" id="UP001519295">
    <property type="component" value="Unassembled WGS sequence"/>
</dbReference>
<dbReference type="RefSeq" id="WP_210029587.1">
    <property type="nucleotide sequence ID" value="NZ_JAGINU010000001.1"/>
</dbReference>
<reference evidence="2 3" key="1">
    <citation type="submission" date="2021-03" db="EMBL/GenBank/DDBJ databases">
        <title>Sequencing the genomes of 1000 actinobacteria strains.</title>
        <authorList>
            <person name="Klenk H.-P."/>
        </authorList>
    </citation>
    <scope>NUCLEOTIDE SEQUENCE [LARGE SCALE GENOMIC DNA]</scope>
    <source>
        <strain evidence="2 3">DSM 45256</strain>
    </source>
</reference>
<dbReference type="InterPro" id="IPR047707">
    <property type="entry name" value="VdcD-like"/>
</dbReference>
<protein>
    <submittedName>
        <fullName evidence="2">C4-type Zn-finger protein</fullName>
    </submittedName>
</protein>
<proteinExistence type="predicted"/>
<sequence>MTATGEAPAQLPGACPRCRAATVQELSRSPVPDVWTVYICPTCRYAWRSTEPAENTDPDRYPEPFRLTPQQLSDLAVTPSVPLLRPSTPDT</sequence>
<comment type="caution">
    <text evidence="2">The sequence shown here is derived from an EMBL/GenBank/DDBJ whole genome shotgun (WGS) entry which is preliminary data.</text>
</comment>
<evidence type="ECO:0000256" key="1">
    <source>
        <dbReference type="SAM" id="MobiDB-lite"/>
    </source>
</evidence>
<dbReference type="Pfam" id="PF26358">
    <property type="entry name" value="EcdD_BsdD_detox"/>
    <property type="match status" value="1"/>
</dbReference>
<evidence type="ECO:0000313" key="2">
    <source>
        <dbReference type="EMBL" id="MBP2368451.1"/>
    </source>
</evidence>
<accession>A0ABS4VX03</accession>